<evidence type="ECO:0000313" key="8">
    <source>
        <dbReference type="Proteomes" id="UP000823775"/>
    </source>
</evidence>
<dbReference type="Proteomes" id="UP000823775">
    <property type="component" value="Unassembled WGS sequence"/>
</dbReference>
<evidence type="ECO:0000256" key="6">
    <source>
        <dbReference type="ARBA" id="ARBA00030350"/>
    </source>
</evidence>
<evidence type="ECO:0000256" key="1">
    <source>
        <dbReference type="ARBA" id="ARBA00007737"/>
    </source>
</evidence>
<dbReference type="InterPro" id="IPR024709">
    <property type="entry name" value="FucosylTrfase_pln"/>
</dbReference>
<keyword evidence="8" id="KW-1185">Reference proteome</keyword>
<evidence type="ECO:0000256" key="3">
    <source>
        <dbReference type="ARBA" id="ARBA00022679"/>
    </source>
</evidence>
<reference evidence="7 8" key="1">
    <citation type="journal article" date="2021" name="BMC Genomics">
        <title>Datura genome reveals duplications of psychoactive alkaloid biosynthetic genes and high mutation rate following tissue culture.</title>
        <authorList>
            <person name="Rajewski A."/>
            <person name="Carter-House D."/>
            <person name="Stajich J."/>
            <person name="Litt A."/>
        </authorList>
    </citation>
    <scope>NUCLEOTIDE SEQUENCE [LARGE SCALE GENOMIC DNA]</scope>
    <source>
        <strain evidence="7">AR-01</strain>
    </source>
</reference>
<sequence>MLTMLPTEMCRGSNIRCVQHLWCLANYEALRFSNPIFSLGQTLIARMKDRSANNSGKYISVHLRFEEDMVAFSCSIYDGGGKEKRDMDAARERGWRGKFTKRGKVIHLGAIRINGKCPLTSLEGLLGEVYESIVRLPLPKNIFEKFGLTKSCARDACEDDIIA</sequence>
<evidence type="ECO:0000313" key="7">
    <source>
        <dbReference type="EMBL" id="MCE0480782.1"/>
    </source>
</evidence>
<comment type="caution">
    <text evidence="7">The sequence shown here is derived from an EMBL/GenBank/DDBJ whole genome shotgun (WGS) entry which is preliminary data.</text>
</comment>
<organism evidence="7 8">
    <name type="scientific">Datura stramonium</name>
    <name type="common">Jimsonweed</name>
    <name type="synonym">Common thornapple</name>
    <dbReference type="NCBI Taxonomy" id="4076"/>
    <lineage>
        <taxon>Eukaryota</taxon>
        <taxon>Viridiplantae</taxon>
        <taxon>Streptophyta</taxon>
        <taxon>Embryophyta</taxon>
        <taxon>Tracheophyta</taxon>
        <taxon>Spermatophyta</taxon>
        <taxon>Magnoliopsida</taxon>
        <taxon>eudicotyledons</taxon>
        <taxon>Gunneridae</taxon>
        <taxon>Pentapetalae</taxon>
        <taxon>asterids</taxon>
        <taxon>lamiids</taxon>
        <taxon>Solanales</taxon>
        <taxon>Solanaceae</taxon>
        <taxon>Solanoideae</taxon>
        <taxon>Datureae</taxon>
        <taxon>Datura</taxon>
    </lineage>
</organism>
<keyword evidence="3" id="KW-0808">Transferase</keyword>
<evidence type="ECO:0000256" key="2">
    <source>
        <dbReference type="ARBA" id="ARBA00022676"/>
    </source>
</evidence>
<dbReference type="Pfam" id="PF10250">
    <property type="entry name" value="O-FucT"/>
    <property type="match status" value="1"/>
</dbReference>
<accession>A0ABS8VKN0</accession>
<dbReference type="PANTHER" id="PTHR31288">
    <property type="entry name" value="O-FUCOSYLTRANSFERASE FAMILY PROTEIN"/>
    <property type="match status" value="1"/>
</dbReference>
<keyword evidence="4" id="KW-0294">Fucose metabolism</keyword>
<dbReference type="EMBL" id="JACEIK010005126">
    <property type="protein sequence ID" value="MCE0480782.1"/>
    <property type="molecule type" value="Genomic_DNA"/>
</dbReference>
<gene>
    <name evidence="7" type="primary">ESMD1_2</name>
    <name evidence="7" type="ORF">HAX54_037891</name>
</gene>
<keyword evidence="2" id="KW-0328">Glycosyltransferase</keyword>
<protein>
    <recommendedName>
        <fullName evidence="6">O-fucosyltransferase family protein</fullName>
    </recommendedName>
</protein>
<dbReference type="InterPro" id="IPR019378">
    <property type="entry name" value="GDP-Fuc_O-FucTrfase"/>
</dbReference>
<evidence type="ECO:0000256" key="4">
    <source>
        <dbReference type="ARBA" id="ARBA00023253"/>
    </source>
</evidence>
<comment type="similarity">
    <text evidence="1">Belongs to the glycosyltransferase GT106 family.</text>
</comment>
<dbReference type="PANTHER" id="PTHR31288:SF10">
    <property type="entry name" value="PROTEIN ESMERALDA 1"/>
    <property type="match status" value="1"/>
</dbReference>
<keyword evidence="5" id="KW-0119">Carbohydrate metabolism</keyword>
<evidence type="ECO:0000256" key="5">
    <source>
        <dbReference type="ARBA" id="ARBA00023277"/>
    </source>
</evidence>
<proteinExistence type="inferred from homology"/>
<name>A0ABS8VKN0_DATST</name>